<evidence type="ECO:0000313" key="2">
    <source>
        <dbReference type="WBParaSite" id="MhA1_Contig2306.frz3.gene1"/>
    </source>
</evidence>
<proteinExistence type="predicted"/>
<reference evidence="2" key="1">
    <citation type="submission" date="2016-11" db="UniProtKB">
        <authorList>
            <consortium name="WormBaseParasite"/>
        </authorList>
    </citation>
    <scope>IDENTIFICATION</scope>
</reference>
<keyword evidence="1" id="KW-1185">Reference proteome</keyword>
<dbReference type="AlphaFoldDB" id="A0A1I8BH82"/>
<protein>
    <submittedName>
        <fullName evidence="2">Uncharacterized protein</fullName>
    </submittedName>
</protein>
<organism evidence="1 2">
    <name type="scientific">Meloidogyne hapla</name>
    <name type="common">Root-knot nematode worm</name>
    <dbReference type="NCBI Taxonomy" id="6305"/>
    <lineage>
        <taxon>Eukaryota</taxon>
        <taxon>Metazoa</taxon>
        <taxon>Ecdysozoa</taxon>
        <taxon>Nematoda</taxon>
        <taxon>Chromadorea</taxon>
        <taxon>Rhabditida</taxon>
        <taxon>Tylenchina</taxon>
        <taxon>Tylenchomorpha</taxon>
        <taxon>Tylenchoidea</taxon>
        <taxon>Meloidogynidae</taxon>
        <taxon>Meloidogyninae</taxon>
        <taxon>Meloidogyne</taxon>
    </lineage>
</organism>
<sequence>IFNELIKNKTTINNNNSFLSESPDSAFCDSFCDIPNNNWNELFNYLRKEIVI</sequence>
<name>A0A1I8BH82_MELHA</name>
<accession>A0A1I8BH82</accession>
<evidence type="ECO:0000313" key="1">
    <source>
        <dbReference type="Proteomes" id="UP000095281"/>
    </source>
</evidence>
<dbReference type="WBParaSite" id="MhA1_Contig2306.frz3.gene1">
    <property type="protein sequence ID" value="MhA1_Contig2306.frz3.gene1"/>
    <property type="gene ID" value="MhA1_Contig2306.frz3.gene1"/>
</dbReference>
<dbReference type="Proteomes" id="UP000095281">
    <property type="component" value="Unplaced"/>
</dbReference>